<dbReference type="InterPro" id="IPR000989">
    <property type="entry name" value="Rep"/>
</dbReference>
<proteinExistence type="inferred from homology"/>
<keyword evidence="2" id="KW-0235">DNA replication</keyword>
<reference evidence="3 4" key="1">
    <citation type="submission" date="2014-02" db="EMBL/GenBank/DDBJ databases">
        <title>Expanding our view of genomic diversity in Candidatus Accumulibacter clades.</title>
        <authorList>
            <person name="Skennerton C.T."/>
            <person name="Barr J.J."/>
            <person name="Slater F.R."/>
            <person name="Bond P.L."/>
            <person name="Tyson G.W."/>
        </authorList>
    </citation>
    <scope>NUCLEOTIDE SEQUENCE [LARGE SCALE GENOMIC DNA]</scope>
    <source>
        <strain evidence="4">BA-91</strain>
    </source>
</reference>
<dbReference type="Proteomes" id="UP000020077">
    <property type="component" value="Unassembled WGS sequence"/>
</dbReference>
<dbReference type="Pfam" id="PF01446">
    <property type="entry name" value="Rep_1"/>
    <property type="match status" value="1"/>
</dbReference>
<dbReference type="GO" id="GO:0006260">
    <property type="term" value="P:DNA replication"/>
    <property type="evidence" value="ECO:0007669"/>
    <property type="project" value="UniProtKB-KW"/>
</dbReference>
<dbReference type="AlphaFoldDB" id="A0A080LUQ3"/>
<evidence type="ECO:0000313" key="3">
    <source>
        <dbReference type="EMBL" id="KFB72271.1"/>
    </source>
</evidence>
<dbReference type="GO" id="GO:0003677">
    <property type="term" value="F:DNA binding"/>
    <property type="evidence" value="ECO:0007669"/>
    <property type="project" value="InterPro"/>
</dbReference>
<evidence type="ECO:0000256" key="1">
    <source>
        <dbReference type="ARBA" id="ARBA00008909"/>
    </source>
</evidence>
<comment type="caution">
    <text evidence="3">The sequence shown here is derived from an EMBL/GenBank/DDBJ whole genome shotgun (WGS) entry which is preliminary data.</text>
</comment>
<sequence>MGEALNVANSLGGESTEGFRKTDLAARLQRYGNARENALLFRDFLLSVGEVNLADVLGGCGNYATFREYFTVGQIRLSKFCTCKKHLICPLCAIRRGAKALRVYLARVMALMAADALLRPFLVTLTVKNGPDLEERFKHLSGNLRCYHRRRSRSRQSGEVLKASSAVWSYEFTNKGKGWHPHVHAVWLCHEAPDPFKLSEEWRQLTGDSYIVDVRPIDMSDPIGGFCEVFKYALKFSDLPDQDRLTAYRTLKGKRLQDSFGDLRGLDVEPSDHDELLEELPYIERFFYYQRGVGYVESDQTGVVYNLVAA</sequence>
<gene>
    <name evidence="3" type="ORF">AW09_002544</name>
</gene>
<accession>A0A080LUQ3</accession>
<comment type="similarity">
    <text evidence="1">Belongs to the Gram-positive plasmids replication protein type 1 family.</text>
</comment>
<protein>
    <submittedName>
        <fullName evidence="3">Replication protein</fullName>
    </submittedName>
</protein>
<dbReference type="EMBL" id="JDVG02000412">
    <property type="protein sequence ID" value="KFB72271.1"/>
    <property type="molecule type" value="Genomic_DNA"/>
</dbReference>
<evidence type="ECO:0000256" key="2">
    <source>
        <dbReference type="ARBA" id="ARBA00022705"/>
    </source>
</evidence>
<organism evidence="3 4">
    <name type="scientific">Candidatus Accumulibacter phosphatis</name>
    <dbReference type="NCBI Taxonomy" id="327160"/>
    <lineage>
        <taxon>Bacteria</taxon>
        <taxon>Pseudomonadati</taxon>
        <taxon>Pseudomonadota</taxon>
        <taxon>Betaproteobacteria</taxon>
        <taxon>Candidatus Accumulibacter</taxon>
    </lineage>
</organism>
<evidence type="ECO:0000313" key="4">
    <source>
        <dbReference type="Proteomes" id="UP000020077"/>
    </source>
</evidence>
<name>A0A080LUQ3_9PROT</name>